<dbReference type="InterPro" id="IPR046297">
    <property type="entry name" value="DUF6334"/>
</dbReference>
<evidence type="ECO:0000313" key="2">
    <source>
        <dbReference type="Proteomes" id="UP000536835"/>
    </source>
</evidence>
<proteinExistence type="predicted"/>
<comment type="caution">
    <text evidence="1">The sequence shown here is derived from an EMBL/GenBank/DDBJ whole genome shotgun (WGS) entry which is preliminary data.</text>
</comment>
<dbReference type="Proteomes" id="UP000536835">
    <property type="component" value="Unassembled WGS sequence"/>
</dbReference>
<dbReference type="RefSeq" id="WP_332871463.1">
    <property type="nucleotide sequence ID" value="NZ_JABFCX010000002.1"/>
</dbReference>
<name>A0A7Y3RJ45_9PROT</name>
<keyword evidence="2" id="KW-1185">Reference proteome</keyword>
<evidence type="ECO:0000313" key="1">
    <source>
        <dbReference type="EMBL" id="NNU15003.1"/>
    </source>
</evidence>
<gene>
    <name evidence="1" type="ORF">HK107_01525</name>
</gene>
<accession>A0A7Y3RJ45</accession>
<organism evidence="1 2">
    <name type="scientific">Parvularcula mediterranea</name>
    <dbReference type="NCBI Taxonomy" id="2732508"/>
    <lineage>
        <taxon>Bacteria</taxon>
        <taxon>Pseudomonadati</taxon>
        <taxon>Pseudomonadota</taxon>
        <taxon>Alphaproteobacteria</taxon>
        <taxon>Parvularculales</taxon>
        <taxon>Parvularculaceae</taxon>
        <taxon>Parvularcula</taxon>
    </lineage>
</organism>
<protein>
    <submittedName>
        <fullName evidence="1">Uncharacterized protein</fullName>
    </submittedName>
</protein>
<sequence>MSFTLDQGQLQALQGKILVSASSEAQHGCVTKVVLSFGNAGLTIAVNPDTDEVEVRWLNPCQLASDPCRGLMTFVGQKLGWTWSARNDRGYRDAFLLSFEETVVPQVAFVGVAGELRIRLLSAQGG</sequence>
<dbReference type="AlphaFoldDB" id="A0A7Y3RJ45"/>
<dbReference type="Pfam" id="PF19860">
    <property type="entry name" value="DUF6334"/>
    <property type="match status" value="1"/>
</dbReference>
<dbReference type="EMBL" id="JABFCX010000002">
    <property type="protein sequence ID" value="NNU15003.1"/>
    <property type="molecule type" value="Genomic_DNA"/>
</dbReference>
<reference evidence="1 2" key="1">
    <citation type="submission" date="2020-05" db="EMBL/GenBank/DDBJ databases">
        <title>Parvularcula mediterraneae sp. nov., isolated from polypropylene straw from shallow seawater of the seashore of Laganas in Zakynthos island, Greece.</title>
        <authorList>
            <person name="Szabo I."/>
            <person name="Al-Omari J."/>
            <person name="Rado J."/>
            <person name="Szerdahelyi G.S."/>
        </authorList>
    </citation>
    <scope>NUCLEOTIDE SEQUENCE [LARGE SCALE GENOMIC DNA]</scope>
    <source>
        <strain evidence="1 2">ZS-1/3</strain>
    </source>
</reference>